<organism evidence="8 9">
    <name type="scientific">Limibacillus halophilus</name>
    <dbReference type="NCBI Taxonomy" id="1579333"/>
    <lineage>
        <taxon>Bacteria</taxon>
        <taxon>Pseudomonadati</taxon>
        <taxon>Pseudomonadota</taxon>
        <taxon>Alphaproteobacteria</taxon>
        <taxon>Rhodospirillales</taxon>
        <taxon>Rhodovibrionaceae</taxon>
        <taxon>Limibacillus</taxon>
    </lineage>
</organism>
<dbReference type="Proteomes" id="UP000581135">
    <property type="component" value="Unassembled WGS sequence"/>
</dbReference>
<dbReference type="Gene3D" id="3.40.640.10">
    <property type="entry name" value="Type I PLP-dependent aspartate aminotransferase-like (Major domain)"/>
    <property type="match status" value="1"/>
</dbReference>
<accession>A0A839SUS7</accession>
<dbReference type="Pfam" id="PF00202">
    <property type="entry name" value="Aminotran_3"/>
    <property type="match status" value="1"/>
</dbReference>
<dbReference type="Gene3D" id="3.90.1150.10">
    <property type="entry name" value="Aspartate Aminotransferase, domain 1"/>
    <property type="match status" value="1"/>
</dbReference>
<dbReference type="PROSITE" id="PS00600">
    <property type="entry name" value="AA_TRANSFER_CLASS_3"/>
    <property type="match status" value="1"/>
</dbReference>
<evidence type="ECO:0000256" key="4">
    <source>
        <dbReference type="ARBA" id="ARBA00022679"/>
    </source>
</evidence>
<evidence type="ECO:0000256" key="5">
    <source>
        <dbReference type="ARBA" id="ARBA00022898"/>
    </source>
</evidence>
<keyword evidence="3 8" id="KW-0032">Aminotransferase</keyword>
<dbReference type="GO" id="GO:0008483">
    <property type="term" value="F:transaminase activity"/>
    <property type="evidence" value="ECO:0007669"/>
    <property type="project" value="UniProtKB-KW"/>
</dbReference>
<keyword evidence="5 6" id="KW-0663">Pyridoxal phosphate</keyword>
<dbReference type="RefSeq" id="WP_183417399.1">
    <property type="nucleotide sequence ID" value="NZ_JACHXA010000009.1"/>
</dbReference>
<dbReference type="PANTHER" id="PTHR43094">
    <property type="entry name" value="AMINOTRANSFERASE"/>
    <property type="match status" value="1"/>
</dbReference>
<dbReference type="CDD" id="cd00610">
    <property type="entry name" value="OAT_like"/>
    <property type="match status" value="1"/>
</dbReference>
<dbReference type="GO" id="GO:0030170">
    <property type="term" value="F:pyridoxal phosphate binding"/>
    <property type="evidence" value="ECO:0007669"/>
    <property type="project" value="InterPro"/>
</dbReference>
<comment type="caution">
    <text evidence="8">The sequence shown here is derived from an EMBL/GenBank/DDBJ whole genome shotgun (WGS) entry which is preliminary data.</text>
</comment>
<name>A0A839SUS7_9PROT</name>
<dbReference type="EMBL" id="JACHXA010000009">
    <property type="protein sequence ID" value="MBB3066567.1"/>
    <property type="molecule type" value="Genomic_DNA"/>
</dbReference>
<keyword evidence="4 8" id="KW-0808">Transferase</keyword>
<evidence type="ECO:0000256" key="6">
    <source>
        <dbReference type="RuleBase" id="RU003560"/>
    </source>
</evidence>
<dbReference type="InterPro" id="IPR015424">
    <property type="entry name" value="PyrdxlP-dep_Trfase"/>
</dbReference>
<dbReference type="InterPro" id="IPR049704">
    <property type="entry name" value="Aminotrans_3_PPA_site"/>
</dbReference>
<evidence type="ECO:0000256" key="7">
    <source>
        <dbReference type="SAM" id="MobiDB-lite"/>
    </source>
</evidence>
<dbReference type="InterPro" id="IPR015422">
    <property type="entry name" value="PyrdxlP-dep_Trfase_small"/>
</dbReference>
<dbReference type="FunFam" id="3.40.640.10:FF:000014">
    <property type="entry name" value="Adenosylmethionine-8-amino-7-oxononanoate aminotransferase, probable"/>
    <property type="match status" value="1"/>
</dbReference>
<dbReference type="PANTHER" id="PTHR43094:SF1">
    <property type="entry name" value="AMINOTRANSFERASE CLASS-III"/>
    <property type="match status" value="1"/>
</dbReference>
<keyword evidence="9" id="KW-1185">Reference proteome</keyword>
<reference evidence="8 9" key="1">
    <citation type="submission" date="2020-08" db="EMBL/GenBank/DDBJ databases">
        <title>Genomic Encyclopedia of Type Strains, Phase III (KMG-III): the genomes of soil and plant-associated and newly described type strains.</title>
        <authorList>
            <person name="Whitman W."/>
        </authorList>
    </citation>
    <scope>NUCLEOTIDE SEQUENCE [LARGE SCALE GENOMIC DNA]</scope>
    <source>
        <strain evidence="8 9">CECT 8803</strain>
    </source>
</reference>
<evidence type="ECO:0000256" key="2">
    <source>
        <dbReference type="ARBA" id="ARBA00008954"/>
    </source>
</evidence>
<dbReference type="SUPFAM" id="SSF53383">
    <property type="entry name" value="PLP-dependent transferases"/>
    <property type="match status" value="1"/>
</dbReference>
<evidence type="ECO:0000256" key="3">
    <source>
        <dbReference type="ARBA" id="ARBA00022576"/>
    </source>
</evidence>
<evidence type="ECO:0000313" key="9">
    <source>
        <dbReference type="Proteomes" id="UP000581135"/>
    </source>
</evidence>
<dbReference type="InterPro" id="IPR005814">
    <property type="entry name" value="Aminotrans_3"/>
</dbReference>
<gene>
    <name evidence="8" type="ORF">FHR98_002875</name>
</gene>
<comment type="cofactor">
    <cofactor evidence="1">
        <name>pyridoxal 5'-phosphate</name>
        <dbReference type="ChEBI" id="CHEBI:597326"/>
    </cofactor>
</comment>
<sequence>MTKGVWTREPGSGDNGPAPGDEIEALAKRHLLQPWESLEHLGQSARTVLDRAENIYLYDSEGNKLIDAPAGMWCVQVGYGCREIAEAMANQAMQLAYNSPWYTTSGPAAELAARIADKTPGDLNHIFFTTGGSTAVDSALRFVQFYNNYLGRPEKKLILSRQSAYHGSTYLSASCSGKERDKVFLDFAGNLVHHLSSPLVYRRPDGMTEAQFCDFLIAEMESTILEKGADKIAAFIAEPILASGGVVVPPEGYHKRTLELCRKHEILYIADEVVTAFGRLGHWFASEEVFGITPDIITFAKGITSGYVPLGGMAVSQKVMAEVSGSDAKGAVYSNGYTYSGHPVSCAAAMANMDVIEKEGILEHVRDITPYFQDKLAELDALALVGDVRGAGLVGCVDCVADRKAKNPLKLDSEVGGRIDAHCQEKGLIVRPVYNMCVMSPPLVIRERQIDTMVGILRAGIEDTMVDLEREGLWHAPRD</sequence>
<feature type="region of interest" description="Disordered" evidence="7">
    <location>
        <begin position="1"/>
        <end position="20"/>
    </location>
</feature>
<dbReference type="AlphaFoldDB" id="A0A839SUS7"/>
<dbReference type="NCBIfam" id="NF005447">
    <property type="entry name" value="PRK07036.1"/>
    <property type="match status" value="1"/>
</dbReference>
<proteinExistence type="inferred from homology"/>
<evidence type="ECO:0000313" key="8">
    <source>
        <dbReference type="EMBL" id="MBB3066567.1"/>
    </source>
</evidence>
<protein>
    <submittedName>
        <fullName evidence="8">Adenosylmethionine-8-amino-7-oxononanoate aminotransferase</fullName>
    </submittedName>
</protein>
<dbReference type="InterPro" id="IPR015421">
    <property type="entry name" value="PyrdxlP-dep_Trfase_major"/>
</dbReference>
<comment type="similarity">
    <text evidence="2 6">Belongs to the class-III pyridoxal-phosphate-dependent aminotransferase family.</text>
</comment>
<dbReference type="PIRSF" id="PIRSF000521">
    <property type="entry name" value="Transaminase_4ab_Lys_Orn"/>
    <property type="match status" value="1"/>
</dbReference>
<evidence type="ECO:0000256" key="1">
    <source>
        <dbReference type="ARBA" id="ARBA00001933"/>
    </source>
</evidence>